<evidence type="ECO:0000256" key="1">
    <source>
        <dbReference type="ARBA" id="ARBA00022729"/>
    </source>
</evidence>
<dbReference type="InterPro" id="IPR007137">
    <property type="entry name" value="DUF348"/>
</dbReference>
<comment type="caution">
    <text evidence="3">The sequence shown here is derived from an EMBL/GenBank/DDBJ whole genome shotgun (WGS) entry which is preliminary data.</text>
</comment>
<dbReference type="InterPro" id="IPR011098">
    <property type="entry name" value="G5_dom"/>
</dbReference>
<organism evidence="3 4">
    <name type="scientific">Propionimicrobium lymphophilum ACS-093-V-SCH5</name>
    <dbReference type="NCBI Taxonomy" id="883161"/>
    <lineage>
        <taxon>Bacteria</taxon>
        <taxon>Bacillati</taxon>
        <taxon>Actinomycetota</taxon>
        <taxon>Actinomycetes</taxon>
        <taxon>Propionibacteriales</taxon>
        <taxon>Propionibacteriaceae</taxon>
        <taxon>Propionimicrobium</taxon>
    </lineage>
</organism>
<dbReference type="Proteomes" id="UP000014417">
    <property type="component" value="Unassembled WGS sequence"/>
</dbReference>
<dbReference type="SUPFAM" id="SSF53955">
    <property type="entry name" value="Lysozyme-like"/>
    <property type="match status" value="1"/>
</dbReference>
<dbReference type="Pfam" id="PF03990">
    <property type="entry name" value="DUF348"/>
    <property type="match status" value="3"/>
</dbReference>
<evidence type="ECO:0000259" key="2">
    <source>
        <dbReference type="PROSITE" id="PS51109"/>
    </source>
</evidence>
<gene>
    <name evidence="3" type="ORF">HMPREF9306_00711</name>
</gene>
<dbReference type="AlphaFoldDB" id="S2W4I2"/>
<dbReference type="Pfam" id="PF07501">
    <property type="entry name" value="G5"/>
    <property type="match status" value="1"/>
</dbReference>
<dbReference type="HOGENOM" id="CLU_036884_1_1_11"/>
<dbReference type="RefSeq" id="WP_016455555.1">
    <property type="nucleotide sequence ID" value="NZ_KE150269.1"/>
</dbReference>
<dbReference type="PROSITE" id="PS51109">
    <property type="entry name" value="G5"/>
    <property type="match status" value="1"/>
</dbReference>
<proteinExistence type="predicted"/>
<evidence type="ECO:0000313" key="3">
    <source>
        <dbReference type="EMBL" id="EPD33180.1"/>
    </source>
</evidence>
<keyword evidence="4" id="KW-1185">Reference proteome</keyword>
<dbReference type="STRING" id="883161.HMPREF9306_00711"/>
<evidence type="ECO:0000313" key="4">
    <source>
        <dbReference type="Proteomes" id="UP000014417"/>
    </source>
</evidence>
<dbReference type="Gene3D" id="2.20.230.10">
    <property type="entry name" value="Resuscitation-promoting factor rpfb"/>
    <property type="match status" value="1"/>
</dbReference>
<feature type="domain" description="G5" evidence="2">
    <location>
        <begin position="196"/>
        <end position="276"/>
    </location>
</feature>
<name>S2W4I2_9ACTN</name>
<dbReference type="InterPro" id="IPR023346">
    <property type="entry name" value="Lysozyme-like_dom_sf"/>
</dbReference>
<dbReference type="Gene3D" id="1.10.530.10">
    <property type="match status" value="1"/>
</dbReference>
<accession>S2W4I2</accession>
<sequence length="374" mass="40130">MRRLSVSLLAGAVVATGFAIGAVGANLDRQVMLSVDGKVEQANFFGTTVSSLLSASGIELGEHDQVWPSKDAKIGEGDVVEVKYGRPITMTVDGKVTTFWTTATTLDEALNQIGMRDSANRLSVDRSLPIGREGITLTVFTPKSVTLKVGGESKEILTTAGTVAEVLQGESIKLGQHDKLSPGLGTQITGSMVITVDRVSVENKEESEPIDFEIKKTDDPNLPKGVERVIVEGVKGEKIVRARVTIVNGVEKNRQVLEEKIVKDPKAEEKAVGTMEIAGLVGHEDRMQLMSDAGISVDDFAAAYKLIQRESGWRPGAINASSGACGLVQALPCSKLGSNWTDPVHALKWGDRYVKARYGGWKQALAHSDANGWY</sequence>
<dbReference type="OrthoDB" id="1404170at2"/>
<dbReference type="SMART" id="SM01208">
    <property type="entry name" value="G5"/>
    <property type="match status" value="1"/>
</dbReference>
<dbReference type="EMBL" id="AGZR01000005">
    <property type="protein sequence ID" value="EPD33180.1"/>
    <property type="molecule type" value="Genomic_DNA"/>
</dbReference>
<reference evidence="3 4" key="1">
    <citation type="submission" date="2013-04" db="EMBL/GenBank/DDBJ databases">
        <title>The Genome Sequence of Propionimicrobium lymphophilum ACS-093-V-SCH5.</title>
        <authorList>
            <consortium name="The Broad Institute Genomics Platform"/>
            <person name="Earl A."/>
            <person name="Ward D."/>
            <person name="Feldgarden M."/>
            <person name="Gevers D."/>
            <person name="Saerens B."/>
            <person name="Vaneechoutte M."/>
            <person name="Walker B."/>
            <person name="Young S."/>
            <person name="Zeng Q."/>
            <person name="Gargeya S."/>
            <person name="Fitzgerald M."/>
            <person name="Haas B."/>
            <person name="Abouelleil A."/>
            <person name="Allen A.W."/>
            <person name="Alvarado L."/>
            <person name="Arachchi H.M."/>
            <person name="Berlin A.M."/>
            <person name="Chapman S.B."/>
            <person name="Gainer-Dewar J."/>
            <person name="Goldberg J."/>
            <person name="Griggs A."/>
            <person name="Gujja S."/>
            <person name="Hansen M."/>
            <person name="Howarth C."/>
            <person name="Imamovic A."/>
            <person name="Ireland A."/>
            <person name="Larimer J."/>
            <person name="McCowan C."/>
            <person name="Murphy C."/>
            <person name="Pearson M."/>
            <person name="Poon T.W."/>
            <person name="Priest M."/>
            <person name="Roberts A."/>
            <person name="Saif S."/>
            <person name="Shea T."/>
            <person name="Sisk P."/>
            <person name="Sykes S."/>
            <person name="Wortman J."/>
            <person name="Nusbaum C."/>
            <person name="Birren B."/>
        </authorList>
    </citation>
    <scope>NUCLEOTIDE SEQUENCE [LARGE SCALE GENOMIC DNA]</scope>
    <source>
        <strain evidence="3 4">ACS-093-V-SCH5</strain>
    </source>
</reference>
<protein>
    <recommendedName>
        <fullName evidence="2">G5 domain-containing protein</fullName>
    </recommendedName>
</protein>
<keyword evidence="1" id="KW-0732">Signal</keyword>